<dbReference type="Proteomes" id="UP001194468">
    <property type="component" value="Unassembled WGS sequence"/>
</dbReference>
<dbReference type="AlphaFoldDB" id="A0AAD4BYT2"/>
<organism evidence="1 2">
    <name type="scientific">Boletus edulis BED1</name>
    <dbReference type="NCBI Taxonomy" id="1328754"/>
    <lineage>
        <taxon>Eukaryota</taxon>
        <taxon>Fungi</taxon>
        <taxon>Dikarya</taxon>
        <taxon>Basidiomycota</taxon>
        <taxon>Agaricomycotina</taxon>
        <taxon>Agaricomycetes</taxon>
        <taxon>Agaricomycetidae</taxon>
        <taxon>Boletales</taxon>
        <taxon>Boletineae</taxon>
        <taxon>Boletaceae</taxon>
        <taxon>Boletoideae</taxon>
        <taxon>Boletus</taxon>
    </lineage>
</organism>
<dbReference type="EMBL" id="WHUW01000008">
    <property type="protein sequence ID" value="KAF8443317.1"/>
    <property type="molecule type" value="Genomic_DNA"/>
</dbReference>
<name>A0AAD4BYT2_BOLED</name>
<gene>
    <name evidence="1" type="ORF">L210DRAFT_3629739</name>
</gene>
<evidence type="ECO:0000313" key="2">
    <source>
        <dbReference type="Proteomes" id="UP001194468"/>
    </source>
</evidence>
<keyword evidence="2" id="KW-1185">Reference proteome</keyword>
<sequence>MAMQQYQFPRRRNEKGRRIHMWGEEVARNDIELSEFGESGASIKKIRGQSNAGKRNFDTLSNIFGHRSAREAEGERMGEREWMDERGSGWARVRSALRPGTGARLAGWGVSCEGGWERLAGACARQSGSRAPDPREVSCKAPEWEWRQGALKQARTSSAGRTSDEVVARRQGAPPLAYVACPKTSHCGFTRASLRHSPSQQ</sequence>
<protein>
    <submittedName>
        <fullName evidence="1">Uncharacterized protein</fullName>
    </submittedName>
</protein>
<proteinExistence type="predicted"/>
<reference evidence="1" key="2">
    <citation type="journal article" date="2020" name="Nat. Commun.">
        <title>Large-scale genome sequencing of mycorrhizal fungi provides insights into the early evolution of symbiotic traits.</title>
        <authorList>
            <person name="Miyauchi S."/>
            <person name="Kiss E."/>
            <person name="Kuo A."/>
            <person name="Drula E."/>
            <person name="Kohler A."/>
            <person name="Sanchez-Garcia M."/>
            <person name="Morin E."/>
            <person name="Andreopoulos B."/>
            <person name="Barry K.W."/>
            <person name="Bonito G."/>
            <person name="Buee M."/>
            <person name="Carver A."/>
            <person name="Chen C."/>
            <person name="Cichocki N."/>
            <person name="Clum A."/>
            <person name="Culley D."/>
            <person name="Crous P.W."/>
            <person name="Fauchery L."/>
            <person name="Girlanda M."/>
            <person name="Hayes R.D."/>
            <person name="Keri Z."/>
            <person name="LaButti K."/>
            <person name="Lipzen A."/>
            <person name="Lombard V."/>
            <person name="Magnuson J."/>
            <person name="Maillard F."/>
            <person name="Murat C."/>
            <person name="Nolan M."/>
            <person name="Ohm R.A."/>
            <person name="Pangilinan J."/>
            <person name="Pereira M.F."/>
            <person name="Perotto S."/>
            <person name="Peter M."/>
            <person name="Pfister S."/>
            <person name="Riley R."/>
            <person name="Sitrit Y."/>
            <person name="Stielow J.B."/>
            <person name="Szollosi G."/>
            <person name="Zifcakova L."/>
            <person name="Stursova M."/>
            <person name="Spatafora J.W."/>
            <person name="Tedersoo L."/>
            <person name="Vaario L.M."/>
            <person name="Yamada A."/>
            <person name="Yan M."/>
            <person name="Wang P."/>
            <person name="Xu J."/>
            <person name="Bruns T."/>
            <person name="Baldrian P."/>
            <person name="Vilgalys R."/>
            <person name="Dunand C."/>
            <person name="Henrissat B."/>
            <person name="Grigoriev I.V."/>
            <person name="Hibbett D."/>
            <person name="Nagy L.G."/>
            <person name="Martin F.M."/>
        </authorList>
    </citation>
    <scope>NUCLEOTIDE SEQUENCE</scope>
    <source>
        <strain evidence="1">BED1</strain>
    </source>
</reference>
<reference evidence="1" key="1">
    <citation type="submission" date="2019-10" db="EMBL/GenBank/DDBJ databases">
        <authorList>
            <consortium name="DOE Joint Genome Institute"/>
            <person name="Kuo A."/>
            <person name="Miyauchi S."/>
            <person name="Kiss E."/>
            <person name="Drula E."/>
            <person name="Kohler A."/>
            <person name="Sanchez-Garcia M."/>
            <person name="Andreopoulos B."/>
            <person name="Barry K.W."/>
            <person name="Bonito G."/>
            <person name="Buee M."/>
            <person name="Carver A."/>
            <person name="Chen C."/>
            <person name="Cichocki N."/>
            <person name="Clum A."/>
            <person name="Culley D."/>
            <person name="Crous P.W."/>
            <person name="Fauchery L."/>
            <person name="Girlanda M."/>
            <person name="Hayes R."/>
            <person name="Keri Z."/>
            <person name="LaButti K."/>
            <person name="Lipzen A."/>
            <person name="Lombard V."/>
            <person name="Magnuson J."/>
            <person name="Maillard F."/>
            <person name="Morin E."/>
            <person name="Murat C."/>
            <person name="Nolan M."/>
            <person name="Ohm R."/>
            <person name="Pangilinan J."/>
            <person name="Pereira M."/>
            <person name="Perotto S."/>
            <person name="Peter M."/>
            <person name="Riley R."/>
            <person name="Sitrit Y."/>
            <person name="Stielow B."/>
            <person name="Szollosi G."/>
            <person name="Zifcakova L."/>
            <person name="Stursova M."/>
            <person name="Spatafora J.W."/>
            <person name="Tedersoo L."/>
            <person name="Vaario L.-M."/>
            <person name="Yamada A."/>
            <person name="Yan M."/>
            <person name="Wang P."/>
            <person name="Xu J."/>
            <person name="Bruns T."/>
            <person name="Baldrian P."/>
            <person name="Vilgalys R."/>
            <person name="Henrissat B."/>
            <person name="Grigoriev I.V."/>
            <person name="Hibbett D."/>
            <person name="Nagy L.G."/>
            <person name="Martin F.M."/>
        </authorList>
    </citation>
    <scope>NUCLEOTIDE SEQUENCE</scope>
    <source>
        <strain evidence="1">BED1</strain>
    </source>
</reference>
<comment type="caution">
    <text evidence="1">The sequence shown here is derived from an EMBL/GenBank/DDBJ whole genome shotgun (WGS) entry which is preliminary data.</text>
</comment>
<evidence type="ECO:0000313" key="1">
    <source>
        <dbReference type="EMBL" id="KAF8443317.1"/>
    </source>
</evidence>
<accession>A0AAD4BYT2</accession>